<evidence type="ECO:0000256" key="1">
    <source>
        <dbReference type="SAM" id="MobiDB-lite"/>
    </source>
</evidence>
<organism evidence="2">
    <name type="scientific">Magallana gigas</name>
    <name type="common">Pacific oyster</name>
    <name type="synonym">Crassostrea gigas</name>
    <dbReference type="NCBI Taxonomy" id="29159"/>
    <lineage>
        <taxon>Eukaryota</taxon>
        <taxon>Metazoa</taxon>
        <taxon>Spiralia</taxon>
        <taxon>Lophotrochozoa</taxon>
        <taxon>Mollusca</taxon>
        <taxon>Bivalvia</taxon>
        <taxon>Autobranchia</taxon>
        <taxon>Pteriomorphia</taxon>
        <taxon>Ostreida</taxon>
        <taxon>Ostreoidea</taxon>
        <taxon>Ostreidae</taxon>
        <taxon>Magallana</taxon>
    </lineage>
</organism>
<reference evidence="2" key="1">
    <citation type="journal article" date="2012" name="Nature">
        <title>The oyster genome reveals stress adaptation and complexity of shell formation.</title>
        <authorList>
            <person name="Zhang G."/>
            <person name="Fang X."/>
            <person name="Guo X."/>
            <person name="Li L."/>
            <person name="Luo R."/>
            <person name="Xu F."/>
            <person name="Yang P."/>
            <person name="Zhang L."/>
            <person name="Wang X."/>
            <person name="Qi H."/>
            <person name="Xiong Z."/>
            <person name="Que H."/>
            <person name="Xie Y."/>
            <person name="Holland P.W."/>
            <person name="Paps J."/>
            <person name="Zhu Y."/>
            <person name="Wu F."/>
            <person name="Chen Y."/>
            <person name="Wang J."/>
            <person name="Peng C."/>
            <person name="Meng J."/>
            <person name="Yang L."/>
            <person name="Liu J."/>
            <person name="Wen B."/>
            <person name="Zhang N."/>
            <person name="Huang Z."/>
            <person name="Zhu Q."/>
            <person name="Feng Y."/>
            <person name="Mount A."/>
            <person name="Hedgecock D."/>
            <person name="Xu Z."/>
            <person name="Liu Y."/>
            <person name="Domazet-Loso T."/>
            <person name="Du Y."/>
            <person name="Sun X."/>
            <person name="Zhang S."/>
            <person name="Liu B."/>
            <person name="Cheng P."/>
            <person name="Jiang X."/>
            <person name="Li J."/>
            <person name="Fan D."/>
            <person name="Wang W."/>
            <person name="Fu W."/>
            <person name="Wang T."/>
            <person name="Wang B."/>
            <person name="Zhang J."/>
            <person name="Peng Z."/>
            <person name="Li Y."/>
            <person name="Li N."/>
            <person name="Wang J."/>
            <person name="Chen M."/>
            <person name="He Y."/>
            <person name="Tan F."/>
            <person name="Song X."/>
            <person name="Zheng Q."/>
            <person name="Huang R."/>
            <person name="Yang H."/>
            <person name="Du X."/>
            <person name="Chen L."/>
            <person name="Yang M."/>
            <person name="Gaffney P.M."/>
            <person name="Wang S."/>
            <person name="Luo L."/>
            <person name="She Z."/>
            <person name="Ming Y."/>
            <person name="Huang W."/>
            <person name="Zhang S."/>
            <person name="Huang B."/>
            <person name="Zhang Y."/>
            <person name="Qu T."/>
            <person name="Ni P."/>
            <person name="Miao G."/>
            <person name="Wang J."/>
            <person name="Wang Q."/>
            <person name="Steinberg C.E."/>
            <person name="Wang H."/>
            <person name="Li N."/>
            <person name="Qian L."/>
            <person name="Zhang G."/>
            <person name="Li Y."/>
            <person name="Yang H."/>
            <person name="Liu X."/>
            <person name="Wang J."/>
            <person name="Yin Y."/>
            <person name="Wang J."/>
        </authorList>
    </citation>
    <scope>NUCLEOTIDE SEQUENCE [LARGE SCALE GENOMIC DNA]</scope>
    <source>
        <strain evidence="2">05x7-T-G4-1.051#20</strain>
    </source>
</reference>
<evidence type="ECO:0000313" key="2">
    <source>
        <dbReference type="EMBL" id="EKC17856.1"/>
    </source>
</evidence>
<name>K1Q914_MAGGI</name>
<feature type="region of interest" description="Disordered" evidence="1">
    <location>
        <begin position="47"/>
        <end position="80"/>
    </location>
</feature>
<dbReference type="AlphaFoldDB" id="K1Q914"/>
<dbReference type="EMBL" id="JH821579">
    <property type="protein sequence ID" value="EKC17856.1"/>
    <property type="molecule type" value="Genomic_DNA"/>
</dbReference>
<accession>K1Q914</accession>
<proteinExistence type="predicted"/>
<dbReference type="InParanoid" id="K1Q914"/>
<dbReference type="HOGENOM" id="CLU_1808057_0_0_1"/>
<gene>
    <name evidence="2" type="ORF">CGI_10000119</name>
</gene>
<feature type="compositionally biased region" description="Basic and acidic residues" evidence="1">
    <location>
        <begin position="12"/>
        <end position="21"/>
    </location>
</feature>
<sequence>MRQHPPLGKPARVSDSRRESSGSESEAFSSRAGLCGGNAAVRTHWKTTVTNETGYRRGGLEKKKKAGAPPLPCNPAAGEGDSDLTGRALLLDQNRSVARPSFLVTLDNFEQIARACPGDVSFKCLPYQLSMVRAMPTMVVTGNGESGFDSGEGA</sequence>
<feature type="compositionally biased region" description="Low complexity" evidence="1">
    <location>
        <begin position="22"/>
        <end position="31"/>
    </location>
</feature>
<protein>
    <submittedName>
        <fullName evidence="2">Uncharacterized protein</fullName>
    </submittedName>
</protein>
<feature type="region of interest" description="Disordered" evidence="1">
    <location>
        <begin position="1"/>
        <end position="31"/>
    </location>
</feature>